<dbReference type="RefSeq" id="WP_091362656.1">
    <property type="nucleotide sequence ID" value="NZ_FMXA01000003.1"/>
</dbReference>
<proteinExistence type="predicted"/>
<dbReference type="GeneID" id="87755132"/>
<dbReference type="OrthoDB" id="1851235at2"/>
<name>A0A1G5UUL0_9FIRM</name>
<evidence type="ECO:0000313" key="1">
    <source>
        <dbReference type="EMBL" id="SDA37269.1"/>
    </source>
</evidence>
<dbReference type="EMBL" id="FMXA01000003">
    <property type="protein sequence ID" value="SDA37269.1"/>
    <property type="molecule type" value="Genomic_DNA"/>
</dbReference>
<sequence>MIWISIVDNSMGMLFNHRRQSRDRVLVQRILEITRGHALWMNAYTASLFEPLSPGIHVDERFYERAASGEFVLAETIPPGACEKEIEKVILYHWNRDYPADTYFDLDLTDWKITRTEEFPGFSHDKITEEVYCR</sequence>
<dbReference type="AlphaFoldDB" id="A0A1G5UUL0"/>
<accession>A0A1G5UUL0</accession>
<gene>
    <name evidence="1" type="ORF">SAMN02910343_00076</name>
</gene>
<dbReference type="Proteomes" id="UP000199689">
    <property type="component" value="Unassembled WGS sequence"/>
</dbReference>
<protein>
    <submittedName>
        <fullName evidence="1">Uncharacterized protein</fullName>
    </submittedName>
</protein>
<dbReference type="STRING" id="209880.SAMN02910343_00076"/>
<evidence type="ECO:0000313" key="2">
    <source>
        <dbReference type="Proteomes" id="UP000199689"/>
    </source>
</evidence>
<reference evidence="1 2" key="1">
    <citation type="submission" date="2016-10" db="EMBL/GenBank/DDBJ databases">
        <authorList>
            <person name="de Groot N.N."/>
        </authorList>
    </citation>
    <scope>NUCLEOTIDE SEQUENCE [LARGE SCALE GENOMIC DNA]</scope>
    <source>
        <strain evidence="1 2">DSM 15230</strain>
    </source>
</reference>
<organism evidence="1 2">
    <name type="scientific">Allisonella histaminiformans</name>
    <dbReference type="NCBI Taxonomy" id="209880"/>
    <lineage>
        <taxon>Bacteria</taxon>
        <taxon>Bacillati</taxon>
        <taxon>Bacillota</taxon>
        <taxon>Negativicutes</taxon>
        <taxon>Veillonellales</taxon>
        <taxon>Veillonellaceae</taxon>
        <taxon>Allisonella</taxon>
    </lineage>
</organism>
<keyword evidence="2" id="KW-1185">Reference proteome</keyword>